<dbReference type="KEGG" id="kim:G3T16_08990"/>
<dbReference type="AlphaFoldDB" id="A0A6C0U214"/>
<name>A0A6C0U214_9GAMM</name>
<dbReference type="InterPro" id="IPR027417">
    <property type="entry name" value="P-loop_NTPase"/>
</dbReference>
<evidence type="ECO:0000256" key="3">
    <source>
        <dbReference type="ARBA" id="ARBA00023163"/>
    </source>
</evidence>
<dbReference type="SUPFAM" id="SSF52540">
    <property type="entry name" value="P-loop containing nucleoside triphosphate hydrolases"/>
    <property type="match status" value="1"/>
</dbReference>
<keyword evidence="3" id="KW-0804">Transcription</keyword>
<dbReference type="Pfam" id="PF13401">
    <property type="entry name" value="AAA_22"/>
    <property type="match status" value="1"/>
</dbReference>
<dbReference type="Proteomes" id="UP000477680">
    <property type="component" value="Chromosome"/>
</dbReference>
<organism evidence="6 7">
    <name type="scientific">Kineobactrum salinum</name>
    <dbReference type="NCBI Taxonomy" id="2708301"/>
    <lineage>
        <taxon>Bacteria</taxon>
        <taxon>Pseudomonadati</taxon>
        <taxon>Pseudomonadota</taxon>
        <taxon>Gammaproteobacteria</taxon>
        <taxon>Cellvibrionales</taxon>
        <taxon>Halieaceae</taxon>
        <taxon>Kineobactrum</taxon>
    </lineage>
</organism>
<dbReference type="GO" id="GO:0016887">
    <property type="term" value="F:ATP hydrolysis activity"/>
    <property type="evidence" value="ECO:0007669"/>
    <property type="project" value="InterPro"/>
</dbReference>
<sequence>MLHPMRGAAIGSGQASPTWTGGTQDWLNSGSCMTKTKPPDIAIVRTKLAPPRIGSAPVNRNELLQRLNSNRNCKLNLVLGPAGCGKTMLLAQWRRQLSEQGAKVAWYNLGMDDDVTQVGAYIVESLRSAELDIHADALQFFNRSGGKSRSSFLASLVDDLIDCNEEVYLIIDDFHYSTAFNIFQLMDAFLDALPDNVHLVIGSRSRPPLNLLKLRTQDQLAELDFKDLRFDVYETGRFVAAQGLSSLDPAHIRRLYELSDGWAAGLQLLLFALRKESQVDHFFERHTSKASVSQEGALVSYLESTVADYISAEELDFLASISVCRRFNRVLCEELSGNSNAGELLKKFEDEQLFLLPIDTPDIDPWYRFHRLFESFLHSRLEQRDKADIRTLYQKAARWFAEQRLDIEALRYASEAGDNELMAELIERSARRLTREGYFRQLIKWCDQIPKETLRERLGISLNLAWAQISCGHLDAFQENLESILLHPNHRAASVHYEVQLLCAYGRAAVDDTAGIIQIVEPMLQAAQSTDAFLLSLISNLASTGYVYSGRFAEAREAVRVFYRKLPSGQTQHKHLLADWMIGNSYLAEGRIRDALAHQMPFKDKIVLRGKVGPDTLGNVIGPLCEALFQFNLLDDARELIETYAEIIGAAELPDGILSGYRVRAHLELLAGDSQAAFQTMQHLEEIGIRRRLDRLVAWSLYDQFALSVHFQHLTSREEILYRLSQLAEQYADCQYCSWAEIPMISALATAENALHHDVDYLECMHLIGVAEEHCQRLGRHGTLIGLGFMRCIASLGAGRQKPALGEASKLLKEAAELGALRVLADIGLIAHPLAKLLVSRAHSDSEHELLEIALGSSTAANDNASIPPTNAEALTEPLTAREQDVLELLGKGLSAKGIGRGLNISPTTAKWHLKNVYGKLGASSREDALAKARQHRIIS</sequence>
<dbReference type="PANTHER" id="PTHR44688:SF16">
    <property type="entry name" value="DNA-BINDING TRANSCRIPTIONAL ACTIVATOR DEVR_DOSR"/>
    <property type="match status" value="1"/>
</dbReference>
<dbReference type="InterPro" id="IPR059106">
    <property type="entry name" value="WHD_MalT"/>
</dbReference>
<evidence type="ECO:0000256" key="1">
    <source>
        <dbReference type="ARBA" id="ARBA00023015"/>
    </source>
</evidence>
<keyword evidence="1" id="KW-0805">Transcription regulation</keyword>
<dbReference type="GO" id="GO:0006355">
    <property type="term" value="P:regulation of DNA-templated transcription"/>
    <property type="evidence" value="ECO:0007669"/>
    <property type="project" value="InterPro"/>
</dbReference>
<evidence type="ECO:0000313" key="6">
    <source>
        <dbReference type="EMBL" id="QIB65519.1"/>
    </source>
</evidence>
<dbReference type="InterPro" id="IPR016032">
    <property type="entry name" value="Sig_transdc_resp-reg_C-effctor"/>
</dbReference>
<dbReference type="Gene3D" id="3.40.50.300">
    <property type="entry name" value="P-loop containing nucleotide triphosphate hydrolases"/>
    <property type="match status" value="1"/>
</dbReference>
<feature type="domain" description="HTH luxR-type" evidence="5">
    <location>
        <begin position="872"/>
        <end position="937"/>
    </location>
</feature>
<feature type="region of interest" description="Disordered" evidence="4">
    <location>
        <begin position="1"/>
        <end position="21"/>
    </location>
</feature>
<evidence type="ECO:0000256" key="2">
    <source>
        <dbReference type="ARBA" id="ARBA00023125"/>
    </source>
</evidence>
<reference evidence="6 7" key="1">
    <citation type="submission" date="2020-02" db="EMBL/GenBank/DDBJ databases">
        <title>Genome sequencing for Kineobactrum sp. M2.</title>
        <authorList>
            <person name="Park S.-J."/>
        </authorList>
    </citation>
    <scope>NUCLEOTIDE SEQUENCE [LARGE SCALE GENOMIC DNA]</scope>
    <source>
        <strain evidence="6 7">M2</strain>
    </source>
</reference>
<evidence type="ECO:0000256" key="4">
    <source>
        <dbReference type="SAM" id="MobiDB-lite"/>
    </source>
</evidence>
<dbReference type="SUPFAM" id="SSF46894">
    <property type="entry name" value="C-terminal effector domain of the bipartite response regulators"/>
    <property type="match status" value="1"/>
</dbReference>
<evidence type="ECO:0000313" key="7">
    <source>
        <dbReference type="Proteomes" id="UP000477680"/>
    </source>
</evidence>
<dbReference type="GO" id="GO:0003677">
    <property type="term" value="F:DNA binding"/>
    <property type="evidence" value="ECO:0007669"/>
    <property type="project" value="UniProtKB-KW"/>
</dbReference>
<keyword evidence="7" id="KW-1185">Reference proteome</keyword>
<dbReference type="EMBL" id="CP048711">
    <property type="protein sequence ID" value="QIB65519.1"/>
    <property type="molecule type" value="Genomic_DNA"/>
</dbReference>
<keyword evidence="2" id="KW-0238">DNA-binding</keyword>
<dbReference type="InterPro" id="IPR049945">
    <property type="entry name" value="AAA_22"/>
</dbReference>
<proteinExistence type="predicted"/>
<dbReference type="PANTHER" id="PTHR44688">
    <property type="entry name" value="DNA-BINDING TRANSCRIPTIONAL ACTIVATOR DEVR_DOSR"/>
    <property type="match status" value="1"/>
</dbReference>
<dbReference type="InterPro" id="IPR036388">
    <property type="entry name" value="WH-like_DNA-bd_sf"/>
</dbReference>
<dbReference type="CDD" id="cd06170">
    <property type="entry name" value="LuxR_C_like"/>
    <property type="match status" value="1"/>
</dbReference>
<protein>
    <submittedName>
        <fullName evidence="6">AAA family ATPase</fullName>
    </submittedName>
</protein>
<accession>A0A6C0U214</accession>
<evidence type="ECO:0000259" key="5">
    <source>
        <dbReference type="PROSITE" id="PS50043"/>
    </source>
</evidence>
<dbReference type="SMART" id="SM00421">
    <property type="entry name" value="HTH_LUXR"/>
    <property type="match status" value="1"/>
</dbReference>
<dbReference type="InterPro" id="IPR000792">
    <property type="entry name" value="Tscrpt_reg_LuxR_C"/>
</dbReference>
<dbReference type="RefSeq" id="WP_163494792.1">
    <property type="nucleotide sequence ID" value="NZ_CP048711.1"/>
</dbReference>
<dbReference type="Pfam" id="PF00196">
    <property type="entry name" value="GerE"/>
    <property type="match status" value="1"/>
</dbReference>
<dbReference type="PROSITE" id="PS50043">
    <property type="entry name" value="HTH_LUXR_2"/>
    <property type="match status" value="1"/>
</dbReference>
<dbReference type="Gene3D" id="1.10.10.10">
    <property type="entry name" value="Winged helix-like DNA-binding domain superfamily/Winged helix DNA-binding domain"/>
    <property type="match status" value="1"/>
</dbReference>
<dbReference type="Pfam" id="PF25873">
    <property type="entry name" value="WHD_MalT"/>
    <property type="match status" value="1"/>
</dbReference>
<gene>
    <name evidence="6" type="ORF">G3T16_08990</name>
</gene>
<dbReference type="PRINTS" id="PR00038">
    <property type="entry name" value="HTHLUXR"/>
</dbReference>